<feature type="site" description="Positions ribitol 5-phosphate for the nucleophilic attack" evidence="5">
    <location>
        <position position="219"/>
    </location>
</feature>
<keyword evidence="3" id="KW-0777">Teichoic acid biosynthesis</keyword>
<dbReference type="Gene3D" id="3.90.550.10">
    <property type="entry name" value="Spore Coat Polysaccharide Biosynthesis Protein SpsA, Chain A"/>
    <property type="match status" value="1"/>
</dbReference>
<keyword evidence="4" id="KW-0961">Cell wall biogenesis/degradation</keyword>
<reference evidence="6 7" key="1">
    <citation type="journal article" date="2021" name="Cell Host Microbe">
        <title>in vivo commensal control of Clostridioides difficile virulence.</title>
        <authorList>
            <person name="Girinathan B.P."/>
            <person name="Dibenedetto N."/>
            <person name="Worley J.N."/>
            <person name="Peltier J."/>
            <person name="Arrieta-Ortiz M.L."/>
            <person name="Rupa Christinal Immanuel S."/>
            <person name="Lavin R."/>
            <person name="Delaney M.L."/>
            <person name="Cummins C."/>
            <person name="Hoffmann M."/>
            <person name="Luo Y."/>
            <person name="Gonzalez-Escalona N."/>
            <person name="Allard M."/>
            <person name="Onderdonk A.B."/>
            <person name="Gerber G.K."/>
            <person name="Sonenshein A.L."/>
            <person name="Baliga N."/>
            <person name="Dupuy B."/>
            <person name="Bry L."/>
        </authorList>
    </citation>
    <scope>NUCLEOTIDE SEQUENCE [LARGE SCALE GENOMIC DNA]</scope>
    <source>
        <strain evidence="6 7">DSM 599</strain>
    </source>
</reference>
<name>A0ABS7KYM5_CLOSR</name>
<accession>A0ABS7KYM5</accession>
<dbReference type="InterPro" id="IPR018294">
    <property type="entry name" value="ISPD_synthase_CS"/>
</dbReference>
<evidence type="ECO:0000256" key="4">
    <source>
        <dbReference type="ARBA" id="ARBA00023316"/>
    </source>
</evidence>
<feature type="site" description="Positions ribitol 5-phosphate for the nucleophilic attack" evidence="5">
    <location>
        <position position="162"/>
    </location>
</feature>
<evidence type="ECO:0000256" key="1">
    <source>
        <dbReference type="ARBA" id="ARBA00022679"/>
    </source>
</evidence>
<evidence type="ECO:0000313" key="6">
    <source>
        <dbReference type="EMBL" id="MBY0755908.1"/>
    </source>
</evidence>
<dbReference type="CDD" id="cd02516">
    <property type="entry name" value="CDP-ME_synthetase"/>
    <property type="match status" value="1"/>
</dbReference>
<comment type="function">
    <text evidence="5">Catalyzes the transfer of the cytidylyl group of CTP to D-ribitol 5-phosphate.</text>
</comment>
<evidence type="ECO:0000256" key="3">
    <source>
        <dbReference type="ARBA" id="ARBA00022944"/>
    </source>
</evidence>
<evidence type="ECO:0000313" key="7">
    <source>
        <dbReference type="Proteomes" id="UP001299068"/>
    </source>
</evidence>
<evidence type="ECO:0000256" key="5">
    <source>
        <dbReference type="HAMAP-Rule" id="MF_02068"/>
    </source>
</evidence>
<dbReference type="PANTHER" id="PTHR32125:SF8">
    <property type="entry name" value="RIBITOL-5-PHOSPHATE CYTIDYLYLTRANSFERASE"/>
    <property type="match status" value="1"/>
</dbReference>
<feature type="site" description="Transition state stabilizer" evidence="5">
    <location>
        <position position="22"/>
    </location>
</feature>
<comment type="caution">
    <text evidence="6">The sequence shown here is derived from an EMBL/GenBank/DDBJ whole genome shotgun (WGS) entry which is preliminary data.</text>
</comment>
<dbReference type="PANTHER" id="PTHR32125">
    <property type="entry name" value="2-C-METHYL-D-ERYTHRITOL 4-PHOSPHATE CYTIDYLYLTRANSFERASE, CHLOROPLASTIC"/>
    <property type="match status" value="1"/>
</dbReference>
<dbReference type="GO" id="GO:0016779">
    <property type="term" value="F:nucleotidyltransferase activity"/>
    <property type="evidence" value="ECO:0007669"/>
    <property type="project" value="UniProtKB-KW"/>
</dbReference>
<dbReference type="SUPFAM" id="SSF53448">
    <property type="entry name" value="Nucleotide-diphospho-sugar transferases"/>
    <property type="match status" value="1"/>
</dbReference>
<organism evidence="6 7">
    <name type="scientific">Clostridium sardiniense</name>
    <name type="common">Clostridium absonum</name>
    <dbReference type="NCBI Taxonomy" id="29369"/>
    <lineage>
        <taxon>Bacteria</taxon>
        <taxon>Bacillati</taxon>
        <taxon>Bacillota</taxon>
        <taxon>Clostridia</taxon>
        <taxon>Eubacteriales</taxon>
        <taxon>Clostridiaceae</taxon>
        <taxon>Clostridium</taxon>
    </lineage>
</organism>
<dbReference type="InterPro" id="IPR029044">
    <property type="entry name" value="Nucleotide-diphossugar_trans"/>
</dbReference>
<keyword evidence="1 5" id="KW-0808">Transferase</keyword>
<proteinExistence type="inferred from homology"/>
<sequence length="240" mass="27174">MIYAEILAGGKGTRMGNTEMPKQFLKIGDKPIIIHTVETFLLNTRFDKIIITTPKQWIQHTNDLINKYIPKNLIDNIVICAGGSDRNESIMSGIRYIEEKFGINDEDIIVTHDAVRPFLTHRIINDNIDSTLEFGACDTVVPAFDTIVESVDGDIISDIPRRDFMYQGQTPQSFNIKELTNLYNSLSNDEKQILTDAAKIFVVKGKHVKLVQGEVFNMKITTPYDLKLANALVRDEINDK</sequence>
<protein>
    <recommendedName>
        <fullName evidence="5">Ribitol-5-phosphate cytidylyltransferase</fullName>
        <ecNumber evidence="5">2.7.7.40</ecNumber>
    </recommendedName>
</protein>
<feature type="binding site" evidence="5">
    <location>
        <begin position="83"/>
        <end position="89"/>
    </location>
    <ligand>
        <name>CTP</name>
        <dbReference type="ChEBI" id="CHEBI:37563"/>
    </ligand>
</feature>
<keyword evidence="7" id="KW-1185">Reference proteome</keyword>
<dbReference type="NCBIfam" id="NF001183">
    <property type="entry name" value="PRK00155.1-3"/>
    <property type="match status" value="1"/>
</dbReference>
<keyword evidence="2 5" id="KW-0548">Nucleotidyltransferase</keyword>
<comment type="similarity">
    <text evidence="5">Belongs to the IspD/TarI cytidylyltransferase family. TarI subfamily.</text>
</comment>
<dbReference type="HAMAP" id="MF_02068">
    <property type="entry name" value="TarI"/>
    <property type="match status" value="1"/>
</dbReference>
<evidence type="ECO:0000256" key="2">
    <source>
        <dbReference type="ARBA" id="ARBA00022695"/>
    </source>
</evidence>
<dbReference type="InterPro" id="IPR034709">
    <property type="entry name" value="TarI"/>
</dbReference>
<dbReference type="InterPro" id="IPR050088">
    <property type="entry name" value="IspD/TarI_cytidylyltransf_bact"/>
</dbReference>
<dbReference type="RefSeq" id="WP_221861239.1">
    <property type="nucleotide sequence ID" value="NZ_JAIKTU010000008.1"/>
</dbReference>
<dbReference type="Pfam" id="PF01128">
    <property type="entry name" value="IspD"/>
    <property type="match status" value="1"/>
</dbReference>
<dbReference type="InterPro" id="IPR034683">
    <property type="entry name" value="IspD/TarI"/>
</dbReference>
<dbReference type="PROSITE" id="PS01295">
    <property type="entry name" value="ISPD"/>
    <property type="match status" value="1"/>
</dbReference>
<dbReference type="Proteomes" id="UP001299068">
    <property type="component" value="Unassembled WGS sequence"/>
</dbReference>
<comment type="catalytic activity">
    <reaction evidence="5">
        <text>D-ribitol 5-phosphate + CTP + H(+) = CDP-L-ribitol + diphosphate</text>
        <dbReference type="Rhea" id="RHEA:12456"/>
        <dbReference type="ChEBI" id="CHEBI:15378"/>
        <dbReference type="ChEBI" id="CHEBI:33019"/>
        <dbReference type="ChEBI" id="CHEBI:37563"/>
        <dbReference type="ChEBI" id="CHEBI:57608"/>
        <dbReference type="ChEBI" id="CHEBI:57695"/>
        <dbReference type="EC" id="2.7.7.40"/>
    </reaction>
</comment>
<comment type="caution">
    <text evidence="5">Lacks conserved residue(s) required for the propagation of feature annotation.</text>
</comment>
<feature type="site" description="Transition state stabilizer" evidence="5">
    <location>
        <position position="14"/>
    </location>
</feature>
<dbReference type="EC" id="2.7.7.40" evidence="5"/>
<feature type="binding site" evidence="5">
    <location>
        <begin position="7"/>
        <end position="10"/>
    </location>
    <ligand>
        <name>CTP</name>
        <dbReference type="ChEBI" id="CHEBI:37563"/>
    </ligand>
</feature>
<dbReference type="EMBL" id="JAIKTU010000008">
    <property type="protein sequence ID" value="MBY0755908.1"/>
    <property type="molecule type" value="Genomic_DNA"/>
</dbReference>
<gene>
    <name evidence="6" type="ORF">K5V21_10665</name>
</gene>